<dbReference type="Gene3D" id="3.40.630.190">
    <property type="entry name" value="LCP protein"/>
    <property type="match status" value="1"/>
</dbReference>
<evidence type="ECO:0000259" key="6">
    <source>
        <dbReference type="Pfam" id="PF03816"/>
    </source>
</evidence>
<keyword evidence="8" id="KW-1185">Reference proteome</keyword>
<accession>A0A1H9IQ09</accession>
<keyword evidence="4 5" id="KW-1133">Transmembrane helix</keyword>
<feature type="domain" description="Cell envelope-related transcriptional attenuator" evidence="6">
    <location>
        <begin position="89"/>
        <end position="229"/>
    </location>
</feature>
<dbReference type="GO" id="GO:0071555">
    <property type="term" value="P:cell wall organization"/>
    <property type="evidence" value="ECO:0007669"/>
    <property type="project" value="UniProtKB-KW"/>
</dbReference>
<dbReference type="Proteomes" id="UP000199427">
    <property type="component" value="Unassembled WGS sequence"/>
</dbReference>
<dbReference type="Pfam" id="PF03816">
    <property type="entry name" value="LytR_cpsA_psr"/>
    <property type="match status" value="1"/>
</dbReference>
<evidence type="ECO:0000256" key="1">
    <source>
        <dbReference type="ARBA" id="ARBA00006068"/>
    </source>
</evidence>
<comment type="similarity">
    <text evidence="1">Belongs to the LytR/CpsA/Psr (LCP) family.</text>
</comment>
<keyword evidence="3" id="KW-0735">Signal-anchor</keyword>
<evidence type="ECO:0000256" key="3">
    <source>
        <dbReference type="ARBA" id="ARBA00022968"/>
    </source>
</evidence>
<dbReference type="RefSeq" id="WP_091774243.1">
    <property type="nucleotide sequence ID" value="NZ_CAESCL010000030.1"/>
</dbReference>
<dbReference type="NCBIfam" id="TIGR00350">
    <property type="entry name" value="lytR_cpsA_psr"/>
    <property type="match status" value="1"/>
</dbReference>
<evidence type="ECO:0000256" key="2">
    <source>
        <dbReference type="ARBA" id="ARBA00022692"/>
    </source>
</evidence>
<proteinExistence type="inferred from homology"/>
<name>A0A1H9IQ09_9BACI</name>
<keyword evidence="5" id="KW-0472">Membrane</keyword>
<dbReference type="OrthoDB" id="27330at2"/>
<dbReference type="PANTHER" id="PTHR33392:SF6">
    <property type="entry name" value="POLYISOPRENYL-TEICHOIC ACID--PEPTIDOGLYCAN TEICHOIC ACID TRANSFERASE TAGU"/>
    <property type="match status" value="1"/>
</dbReference>
<organism evidence="7 8">
    <name type="scientific">Piscibacillus halophilus</name>
    <dbReference type="NCBI Taxonomy" id="571933"/>
    <lineage>
        <taxon>Bacteria</taxon>
        <taxon>Bacillati</taxon>
        <taxon>Bacillota</taxon>
        <taxon>Bacilli</taxon>
        <taxon>Bacillales</taxon>
        <taxon>Bacillaceae</taxon>
        <taxon>Piscibacillus</taxon>
    </lineage>
</organism>
<dbReference type="InterPro" id="IPR004474">
    <property type="entry name" value="LytR_CpsA_psr"/>
</dbReference>
<protein>
    <submittedName>
        <fullName evidence="7">Transcriptional attenuator, LytR family</fullName>
    </submittedName>
</protein>
<reference evidence="7 8" key="1">
    <citation type="submission" date="2016-10" db="EMBL/GenBank/DDBJ databases">
        <authorList>
            <person name="de Groot N.N."/>
        </authorList>
    </citation>
    <scope>NUCLEOTIDE SEQUENCE [LARGE SCALE GENOMIC DNA]</scope>
    <source>
        <strain evidence="7 8">DSM 21633</strain>
    </source>
</reference>
<gene>
    <name evidence="7" type="ORF">SAMN05216362_12610</name>
</gene>
<feature type="transmembrane region" description="Helical" evidence="5">
    <location>
        <begin position="20"/>
        <end position="39"/>
    </location>
</feature>
<dbReference type="AlphaFoldDB" id="A0A1H9IQ09"/>
<sequence>MQSRKELKKQKKTKKKWKYLWIIIGVLLVGLLIYGLYFYNKLNDTVDTMYTPLDSDGEKEDEIKDRLSNKDTINVLLLGVDEREGDRGRSDTMMFLSLNPDTEEMLMFSIPRDTRVNIPGRGEDKINHAYAFGGAELSVQTVEEFLDTTIHFYSKVNMEGLKDGVDALGGVTINNERAFSYEGHDFPEGEITLNGDAALSYARERKQDSRGDLGRNDRQQKIIDAIIQEGMSFESFTKVDSILTTVGDNVETNLQMNEMRKLFLDYRGTRDKTIREEIQGSGQTIGNGWYYVVPNEEQQRIQSVVEEHMNKK</sequence>
<dbReference type="EMBL" id="FOES01000026">
    <property type="protein sequence ID" value="SEQ76841.1"/>
    <property type="molecule type" value="Genomic_DNA"/>
</dbReference>
<evidence type="ECO:0000256" key="4">
    <source>
        <dbReference type="ARBA" id="ARBA00022989"/>
    </source>
</evidence>
<dbReference type="InterPro" id="IPR050922">
    <property type="entry name" value="LytR/CpsA/Psr_CW_biosynth"/>
</dbReference>
<dbReference type="STRING" id="571933.SAMN05216362_12610"/>
<evidence type="ECO:0000313" key="8">
    <source>
        <dbReference type="Proteomes" id="UP000199427"/>
    </source>
</evidence>
<keyword evidence="2 5" id="KW-0812">Transmembrane</keyword>
<evidence type="ECO:0000313" key="7">
    <source>
        <dbReference type="EMBL" id="SEQ76841.1"/>
    </source>
</evidence>
<evidence type="ECO:0000256" key="5">
    <source>
        <dbReference type="SAM" id="Phobius"/>
    </source>
</evidence>
<dbReference type="PANTHER" id="PTHR33392">
    <property type="entry name" value="POLYISOPRENYL-TEICHOIC ACID--PEPTIDOGLYCAN TEICHOIC ACID TRANSFERASE TAGU"/>
    <property type="match status" value="1"/>
</dbReference>